<evidence type="ECO:0000259" key="4">
    <source>
        <dbReference type="Pfam" id="PF00248"/>
    </source>
</evidence>
<evidence type="ECO:0000313" key="6">
    <source>
        <dbReference type="Proteomes" id="UP000298327"/>
    </source>
</evidence>
<gene>
    <name evidence="5" type="ORF">EVG20_g2059</name>
</gene>
<dbReference type="Gene3D" id="3.80.10.10">
    <property type="entry name" value="Ribonuclease Inhibitor"/>
    <property type="match status" value="1"/>
</dbReference>
<dbReference type="FunFam" id="3.20.20.100:FF:000002">
    <property type="entry name" value="2,5-diketo-D-gluconic acid reductase A"/>
    <property type="match status" value="1"/>
</dbReference>
<proteinExistence type="inferred from homology"/>
<organism evidence="5 6">
    <name type="scientific">Dentipellis fragilis</name>
    <dbReference type="NCBI Taxonomy" id="205917"/>
    <lineage>
        <taxon>Eukaryota</taxon>
        <taxon>Fungi</taxon>
        <taxon>Dikarya</taxon>
        <taxon>Basidiomycota</taxon>
        <taxon>Agaricomycotina</taxon>
        <taxon>Agaricomycetes</taxon>
        <taxon>Russulales</taxon>
        <taxon>Hericiaceae</taxon>
        <taxon>Dentipellis</taxon>
    </lineage>
</organism>
<dbReference type="PROSITE" id="PS00063">
    <property type="entry name" value="ALDOKETO_REDUCTASE_3"/>
    <property type="match status" value="1"/>
</dbReference>
<dbReference type="InterPro" id="IPR020471">
    <property type="entry name" value="AKR"/>
</dbReference>
<dbReference type="Pfam" id="PF00248">
    <property type="entry name" value="Aldo_ket_red"/>
    <property type="match status" value="1"/>
</dbReference>
<feature type="domain" description="NADP-dependent oxidoreductase" evidence="4">
    <location>
        <begin position="18"/>
        <end position="269"/>
    </location>
</feature>
<dbReference type="PRINTS" id="PR00069">
    <property type="entry name" value="ALDKETRDTASE"/>
</dbReference>
<comment type="caution">
    <text evidence="5">The sequence shown here is derived from an EMBL/GenBank/DDBJ whole genome shotgun (WGS) entry which is preliminary data.</text>
</comment>
<dbReference type="InterPro" id="IPR018170">
    <property type="entry name" value="Aldo/ket_reductase_CS"/>
</dbReference>
<dbReference type="GO" id="GO:0016616">
    <property type="term" value="F:oxidoreductase activity, acting on the CH-OH group of donors, NAD or NADP as acceptor"/>
    <property type="evidence" value="ECO:0007669"/>
    <property type="project" value="UniProtKB-ARBA"/>
</dbReference>
<keyword evidence="6" id="KW-1185">Reference proteome</keyword>
<dbReference type="InterPro" id="IPR023210">
    <property type="entry name" value="NADP_OxRdtase_dom"/>
</dbReference>
<keyword evidence="2" id="KW-0521">NADP</keyword>
<dbReference type="OrthoDB" id="2685413at2759"/>
<evidence type="ECO:0000256" key="1">
    <source>
        <dbReference type="ARBA" id="ARBA00007905"/>
    </source>
</evidence>
<protein>
    <recommendedName>
        <fullName evidence="4">NADP-dependent oxidoreductase domain-containing protein</fullName>
    </recommendedName>
</protein>
<evidence type="ECO:0000313" key="5">
    <source>
        <dbReference type="EMBL" id="TFY70946.1"/>
    </source>
</evidence>
<dbReference type="InterPro" id="IPR032675">
    <property type="entry name" value="LRR_dom_sf"/>
</dbReference>
<dbReference type="Proteomes" id="UP000298327">
    <property type="component" value="Unassembled WGS sequence"/>
</dbReference>
<dbReference type="Gene3D" id="3.20.20.100">
    <property type="entry name" value="NADP-dependent oxidoreductase domain"/>
    <property type="match status" value="1"/>
</dbReference>
<dbReference type="PANTHER" id="PTHR43827">
    <property type="entry name" value="2,5-DIKETO-D-GLUCONIC ACID REDUCTASE"/>
    <property type="match status" value="1"/>
</dbReference>
<evidence type="ECO:0000256" key="3">
    <source>
        <dbReference type="ARBA" id="ARBA00023002"/>
    </source>
</evidence>
<dbReference type="SUPFAM" id="SSF52047">
    <property type="entry name" value="RNI-like"/>
    <property type="match status" value="1"/>
</dbReference>
<dbReference type="PANTHER" id="PTHR43827:SF3">
    <property type="entry name" value="NADP-DEPENDENT OXIDOREDUCTASE DOMAIN-CONTAINING PROTEIN"/>
    <property type="match status" value="1"/>
</dbReference>
<dbReference type="SUPFAM" id="SSF51430">
    <property type="entry name" value="NAD(P)-linked oxidoreductase"/>
    <property type="match status" value="1"/>
</dbReference>
<dbReference type="STRING" id="205917.A0A4Y9Z7U5"/>
<name>A0A4Y9Z7U5_9AGAM</name>
<accession>A0A4Y9Z7U5</accession>
<dbReference type="CDD" id="cd19071">
    <property type="entry name" value="AKR_AKR1-5-like"/>
    <property type="match status" value="1"/>
</dbReference>
<sequence length="921" mass="102459">MPVYEVVRLNTGAEVPVLGLGTWRSPPGAVEKAVEVALKNGYKHIDTATAYGNEAEVGKGIKASGVPRESFFLTTKLNNPDHKRVREALDYSLKQLDTPYLDLWLMHWPAPMTDDGKADKSVNWLDTWKEMEKVYKENPDKVKAIGVSNVSVEFLAPLLKEATVIPAVNQIERHPSCLQDDILAEAAKHGIAITAYSPLGSEGSPLHENPIVKRIADKHGVTPANILVSLQANTPNVIVLAKSVTPERIIANKKLVDLTDEEIAELKTIEQTHHFRVCPPEWTGWGDIGFPDCKNYGRCHRERENGMNRPGKAESEAWAGRMVMAFNPKILDASIRDVVAFLSNEQKADVLLCALQHLPPGPGHRMLIENAAQSCLQIPSTHREKTIQTHLLRAKARFAAGLPGAAYQDVQAILQIDPHHEEAQSLMPQASMHTLNRASESSTRPQQLQGHPRFSAEIWREIASYLPRCDLRSCLFVPNALSTIAGQFLFRKLHLQFGTSGFIAEVAEGESFEEVDDWHARRNADILTFILSDPAHALAVRDLIISAPSSSEDSQLTPFNIGILGHAIAKLSNLRSAHCEMPGGVMTKCLEMLEKTRPTLHTLGLSCSYGSPNRFPKFARLVRFSYEGPVEEGLYAFLDGQKQMLSGVSIQETRDNWTMPSPSLLSTTNLTCLGLYNCQMDAELLSHIITNGTHLKVLRLKCSIIKDAPLAPVFKAETSRLPNLHEFIFEVPHTVPQAQHFEPELFPAISHFLRQHKTLSLLRLVVPIDHARRYGYNAALWGVLPTLDRLRNLSIPLPKDLSPALSSWLIPRSVTALELTNLPDLSDEFATSLWPGLPPNLKYLYLSEDPTPALVQSLATIIPSLRVLGSPVQYQSILRTASGIQVKPWVDRMAKYYGDEWLKDLGCEDARMWDIDAPTTW</sequence>
<dbReference type="AlphaFoldDB" id="A0A4Y9Z7U5"/>
<dbReference type="InterPro" id="IPR036812">
    <property type="entry name" value="NAD(P)_OxRdtase_dom_sf"/>
</dbReference>
<keyword evidence="3" id="KW-0560">Oxidoreductase</keyword>
<comment type="similarity">
    <text evidence="1">Belongs to the aldo/keto reductase family.</text>
</comment>
<reference evidence="5 6" key="1">
    <citation type="submission" date="2019-02" db="EMBL/GenBank/DDBJ databases">
        <title>Genome sequencing of the rare red list fungi Dentipellis fragilis.</title>
        <authorList>
            <person name="Buettner E."/>
            <person name="Kellner H."/>
        </authorList>
    </citation>
    <scope>NUCLEOTIDE SEQUENCE [LARGE SCALE GENOMIC DNA]</scope>
    <source>
        <strain evidence="5 6">DSM 105465</strain>
    </source>
</reference>
<dbReference type="EMBL" id="SEOQ01000074">
    <property type="protein sequence ID" value="TFY70946.1"/>
    <property type="molecule type" value="Genomic_DNA"/>
</dbReference>
<evidence type="ECO:0000256" key="2">
    <source>
        <dbReference type="ARBA" id="ARBA00022857"/>
    </source>
</evidence>